<proteinExistence type="predicted"/>
<accession>E0VDM2</accession>
<dbReference type="GeneID" id="8238342"/>
<dbReference type="EMBL" id="AAZO01001416">
    <property type="status" value="NOT_ANNOTATED_CDS"/>
    <property type="molecule type" value="Genomic_DNA"/>
</dbReference>
<dbReference type="EnsemblMetazoa" id="PHUM120210-RA">
    <property type="protein sequence ID" value="PHUM120210-PA"/>
    <property type="gene ID" value="PHUM120210"/>
</dbReference>
<feature type="compositionally biased region" description="Basic residues" evidence="1">
    <location>
        <begin position="85"/>
        <end position="99"/>
    </location>
</feature>
<evidence type="ECO:0000313" key="5">
    <source>
        <dbReference type="Proteomes" id="UP000009046"/>
    </source>
</evidence>
<dbReference type="VEuPathDB" id="VectorBase:PHUM120210"/>
<dbReference type="CTD" id="8238342"/>
<dbReference type="InParanoid" id="E0VDM2"/>
<organism>
    <name type="scientific">Pediculus humanus subsp. corporis</name>
    <name type="common">Body louse</name>
    <dbReference type="NCBI Taxonomy" id="121224"/>
    <lineage>
        <taxon>Eukaryota</taxon>
        <taxon>Metazoa</taxon>
        <taxon>Ecdysozoa</taxon>
        <taxon>Arthropoda</taxon>
        <taxon>Hexapoda</taxon>
        <taxon>Insecta</taxon>
        <taxon>Pterygota</taxon>
        <taxon>Neoptera</taxon>
        <taxon>Paraneoptera</taxon>
        <taxon>Psocodea</taxon>
        <taxon>Troctomorpha</taxon>
        <taxon>Phthiraptera</taxon>
        <taxon>Anoplura</taxon>
        <taxon>Pediculidae</taxon>
        <taxon>Pediculus</taxon>
    </lineage>
</organism>
<feature type="chain" id="PRO_5014570060" evidence="2">
    <location>
        <begin position="22"/>
        <end position="99"/>
    </location>
</feature>
<sequence>MDLKIFFFFLSIIVASTMTSGESMNSSPVGLMNSNRVFDLKQVHNQDSSILNRGKRSNVEEPENLNFKPKEDSNETRLSPPPPKNKNKSRTKLRVFHLG</sequence>
<dbReference type="AlphaFoldDB" id="E0VDM2"/>
<evidence type="ECO:0000313" key="4">
    <source>
        <dbReference type="EnsemblMetazoa" id="PHUM120210-PA"/>
    </source>
</evidence>
<dbReference type="KEGG" id="phu:Phum_PHUM120210"/>
<reference evidence="3" key="2">
    <citation type="submission" date="2007-04" db="EMBL/GenBank/DDBJ databases">
        <title>The genome of the human body louse.</title>
        <authorList>
            <consortium name="The Human Body Louse Genome Consortium"/>
            <person name="Kirkness E."/>
            <person name="Walenz B."/>
            <person name="Hass B."/>
            <person name="Bruggner R."/>
            <person name="Strausberg R."/>
        </authorList>
    </citation>
    <scope>NUCLEOTIDE SEQUENCE</scope>
    <source>
        <strain evidence="3">USDA</strain>
    </source>
</reference>
<gene>
    <name evidence="4" type="primary">8238342</name>
    <name evidence="3" type="ORF">Phum_PHUM120210</name>
</gene>
<evidence type="ECO:0000256" key="1">
    <source>
        <dbReference type="SAM" id="MobiDB-lite"/>
    </source>
</evidence>
<reference evidence="4" key="3">
    <citation type="submission" date="2021-02" db="UniProtKB">
        <authorList>
            <consortium name="EnsemblMetazoa"/>
        </authorList>
    </citation>
    <scope>IDENTIFICATION</scope>
    <source>
        <strain evidence="4">USDA</strain>
    </source>
</reference>
<keyword evidence="5" id="KW-1185">Reference proteome</keyword>
<reference evidence="3" key="1">
    <citation type="submission" date="2007-04" db="EMBL/GenBank/DDBJ databases">
        <title>Annotation of Pediculus humanus corporis strain USDA.</title>
        <authorList>
            <person name="Kirkness E."/>
            <person name="Hannick L."/>
            <person name="Hass B."/>
            <person name="Bruggner R."/>
            <person name="Lawson D."/>
            <person name="Bidwell S."/>
            <person name="Joardar V."/>
            <person name="Caler E."/>
            <person name="Walenz B."/>
            <person name="Inman J."/>
            <person name="Schobel S."/>
            <person name="Galinsky K."/>
            <person name="Amedeo P."/>
            <person name="Strausberg R."/>
        </authorList>
    </citation>
    <scope>NUCLEOTIDE SEQUENCE</scope>
    <source>
        <strain evidence="3">USDA</strain>
    </source>
</reference>
<keyword evidence="2" id="KW-0732">Signal</keyword>
<evidence type="ECO:0000256" key="2">
    <source>
        <dbReference type="SAM" id="SignalP"/>
    </source>
</evidence>
<name>E0VDM2_PEDHC</name>
<dbReference type="Proteomes" id="UP000009046">
    <property type="component" value="Unassembled WGS sequence"/>
</dbReference>
<dbReference type="HOGENOM" id="CLU_2323149_0_0_1"/>
<dbReference type="RefSeq" id="XP_002424216.1">
    <property type="nucleotide sequence ID" value="XM_002424171.1"/>
</dbReference>
<feature type="region of interest" description="Disordered" evidence="1">
    <location>
        <begin position="44"/>
        <end position="99"/>
    </location>
</feature>
<evidence type="ECO:0000313" key="3">
    <source>
        <dbReference type="EMBL" id="EEB11478.1"/>
    </source>
</evidence>
<feature type="signal peptide" evidence="2">
    <location>
        <begin position="1"/>
        <end position="21"/>
    </location>
</feature>
<dbReference type="EMBL" id="DS235082">
    <property type="protein sequence ID" value="EEB11478.1"/>
    <property type="molecule type" value="Genomic_DNA"/>
</dbReference>
<protein>
    <submittedName>
        <fullName evidence="3 4">Uncharacterized protein</fullName>
    </submittedName>
</protein>